<organism evidence="2 3">
    <name type="scientific">Ustilaginoidea virens</name>
    <name type="common">Rice false smut fungus</name>
    <name type="synonym">Villosiclava virens</name>
    <dbReference type="NCBI Taxonomy" id="1159556"/>
    <lineage>
        <taxon>Eukaryota</taxon>
        <taxon>Fungi</taxon>
        <taxon>Dikarya</taxon>
        <taxon>Ascomycota</taxon>
        <taxon>Pezizomycotina</taxon>
        <taxon>Sordariomycetes</taxon>
        <taxon>Hypocreomycetidae</taxon>
        <taxon>Hypocreales</taxon>
        <taxon>Clavicipitaceae</taxon>
        <taxon>Ustilaginoidea</taxon>
    </lineage>
</organism>
<evidence type="ECO:0000313" key="2">
    <source>
        <dbReference type="EMBL" id="QUC22794.1"/>
    </source>
</evidence>
<proteinExistence type="predicted"/>
<dbReference type="RefSeq" id="XP_043000467.1">
    <property type="nucleotide sequence ID" value="XM_043144532.1"/>
</dbReference>
<reference evidence="2" key="1">
    <citation type="submission" date="2020-03" db="EMBL/GenBank/DDBJ databases">
        <title>A mixture of massive structural variations and highly conserved coding sequences in Ustilaginoidea virens genome.</title>
        <authorList>
            <person name="Zhang K."/>
            <person name="Zhao Z."/>
            <person name="Zhang Z."/>
            <person name="Li Y."/>
            <person name="Hsiang T."/>
            <person name="Sun W."/>
        </authorList>
    </citation>
    <scope>NUCLEOTIDE SEQUENCE</scope>
    <source>
        <strain evidence="2">UV-8b</strain>
    </source>
</reference>
<dbReference type="OrthoDB" id="4934446at2759"/>
<dbReference type="KEGG" id="uvi:66067812"/>
<name>A0A8E5HWC1_USTVR</name>
<evidence type="ECO:0000256" key="1">
    <source>
        <dbReference type="SAM" id="MobiDB-lite"/>
    </source>
</evidence>
<dbReference type="Proteomes" id="UP000027002">
    <property type="component" value="Chromosome 5"/>
</dbReference>
<gene>
    <name evidence="2" type="ORF">UV8b_07035</name>
</gene>
<feature type="region of interest" description="Disordered" evidence="1">
    <location>
        <begin position="428"/>
        <end position="451"/>
    </location>
</feature>
<dbReference type="GeneID" id="66067812"/>
<dbReference type="AlphaFoldDB" id="A0A8E5HWC1"/>
<protein>
    <submittedName>
        <fullName evidence="2">Uncharacterized protein</fullName>
    </submittedName>
</protein>
<keyword evidence="3" id="KW-1185">Reference proteome</keyword>
<sequence>MMAPAITIALVDRAGRDGLTLGAIRSSSLTSQSSRDHVASGSFSVYRTRGYMHHSDAVCLELFSKALVGKEKHPGKLSASLEQSIHLEWEDVFDFVDPFGDRRGCVFRTVWTFDLDDDLLFLKNKDQTCFVSLELARGRVLTLTDFEPLNSPGQLSLEVQNLPEPFWEPKLNPNPRIKSFVGRLLRDLAYTWRHVLRRPMKTVTFMKLAYASVWLSTLDFTIFERTGFEHVYTRGPYVDVVDLPAWEAPEETLVRAGSCWFALTQDTREGLEMVQRHLTSRSENSTTNMRTYVILTLRHITLCRARGSELVWTRSETFFADDSACDTAIDMILWAANTVGTEAEQTAINSFPVEIQDMILLHATTSFIASAKLGCVLGAGSPFLWVDNGLEFELQSNKRHRTECSPIESQVCFGGVMSGLSYKQQSSNRGGFIRLPPPPDLLRANPSRDAR</sequence>
<dbReference type="EMBL" id="CP072757">
    <property type="protein sequence ID" value="QUC22794.1"/>
    <property type="molecule type" value="Genomic_DNA"/>
</dbReference>
<evidence type="ECO:0000313" key="3">
    <source>
        <dbReference type="Proteomes" id="UP000027002"/>
    </source>
</evidence>
<accession>A0A8E5HWC1</accession>